<dbReference type="Gene3D" id="6.10.140.2160">
    <property type="match status" value="1"/>
</dbReference>
<reference evidence="4 5" key="1">
    <citation type="submission" date="2017-11" db="EMBL/GenBank/DDBJ databases">
        <title>Draft Genome Sequence of Lactobacillus curieae NBRC 111893 isolated from Koso, a Japanese sugar-Vegetable Fermented Beverage.</title>
        <authorList>
            <person name="Chiou T.Y."/>
            <person name="Oshima K."/>
            <person name="Suda W."/>
            <person name="Hattori M."/>
            <person name="Takahashi T."/>
        </authorList>
    </citation>
    <scope>NUCLEOTIDE SEQUENCE [LARGE SCALE GENOMIC DNA]</scope>
    <source>
        <strain evidence="4 5">NBRC111893</strain>
    </source>
</reference>
<dbReference type="RefSeq" id="WP_125008933.1">
    <property type="nucleotide sequence ID" value="NZ_BEXA01000008.1"/>
</dbReference>
<evidence type="ECO:0000256" key="2">
    <source>
        <dbReference type="ARBA" id="ARBA00023219"/>
    </source>
</evidence>
<evidence type="ECO:0000313" key="4">
    <source>
        <dbReference type="EMBL" id="GAY74265.1"/>
    </source>
</evidence>
<dbReference type="InterPro" id="IPR005335">
    <property type="entry name" value="Terminase_ssu"/>
</dbReference>
<dbReference type="InterPro" id="IPR038713">
    <property type="entry name" value="Terminase_Gp1_N_sf"/>
</dbReference>
<feature type="coiled-coil region" evidence="3">
    <location>
        <begin position="122"/>
        <end position="156"/>
    </location>
</feature>
<dbReference type="Gene3D" id="1.10.10.1400">
    <property type="entry name" value="Terminase, small subunit, N-terminal DNA-binding domain, HTH motif"/>
    <property type="match status" value="1"/>
</dbReference>
<proteinExistence type="predicted"/>
<keyword evidence="5" id="KW-1185">Reference proteome</keyword>
<keyword evidence="2" id="KW-0231">Viral genome packaging</keyword>
<comment type="caution">
    <text evidence="4">The sequence shown here is derived from an EMBL/GenBank/DDBJ whole genome shotgun (WGS) entry which is preliminary data.</text>
</comment>
<dbReference type="AlphaFoldDB" id="A0A401FPE8"/>
<organism evidence="4 5">
    <name type="scientific">Lentilactobacillus kosonis</name>
    <dbReference type="NCBI Taxonomy" id="2810561"/>
    <lineage>
        <taxon>Bacteria</taxon>
        <taxon>Bacillati</taxon>
        <taxon>Bacillota</taxon>
        <taxon>Bacilli</taxon>
        <taxon>Lactobacillales</taxon>
        <taxon>Lactobacillaceae</taxon>
        <taxon>Lentilactobacillus</taxon>
    </lineage>
</organism>
<evidence type="ECO:0000256" key="1">
    <source>
        <dbReference type="ARBA" id="ARBA00022612"/>
    </source>
</evidence>
<dbReference type="PANTHER" id="PTHR41328">
    <property type="entry name" value="TERMINASE SMALL SUBUNIT-RELATED"/>
    <property type="match status" value="1"/>
</dbReference>
<accession>A0A401FPE8</accession>
<evidence type="ECO:0000256" key="3">
    <source>
        <dbReference type="SAM" id="Coils"/>
    </source>
</evidence>
<dbReference type="OrthoDB" id="7358785at2"/>
<protein>
    <submittedName>
        <fullName evidence="4">Phage terminase, small subunit</fullName>
    </submittedName>
</protein>
<evidence type="ECO:0000313" key="5">
    <source>
        <dbReference type="Proteomes" id="UP000286974"/>
    </source>
</evidence>
<keyword evidence="3" id="KW-0175">Coiled coil</keyword>
<name>A0A401FPE8_9LACO</name>
<dbReference type="PANTHER" id="PTHR41328:SF2">
    <property type="entry name" value="TERMINASE SMALL SUBUNIT"/>
    <property type="match status" value="1"/>
</dbReference>
<gene>
    <name evidence="4" type="ORF">NBRC111893_2411</name>
</gene>
<dbReference type="EMBL" id="BEXA01000008">
    <property type="protein sequence ID" value="GAY74265.1"/>
    <property type="molecule type" value="Genomic_DNA"/>
</dbReference>
<dbReference type="Proteomes" id="UP000286974">
    <property type="component" value="Unassembled WGS sequence"/>
</dbReference>
<dbReference type="InterPro" id="IPR052404">
    <property type="entry name" value="SPP1-like_terminase"/>
</dbReference>
<sequence length="180" mass="20209">MSKKLTPKQQKFADNYIETGNATQSALEAGYAPKAAYQTGAENLKKPQIKAYIDAQMNVLSKGHIMSAQEILERLTRIAIGEEKETVIVSGPWGVDKEQKPADTKTQILAMKEIMKRYPDNDELVKQQIRKLKAEADIAEAKVKVLQNDNDEQMDAISDILNKIDMNVKEANTDESNRDE</sequence>
<dbReference type="GO" id="GO:0051276">
    <property type="term" value="P:chromosome organization"/>
    <property type="evidence" value="ECO:0007669"/>
    <property type="project" value="InterPro"/>
</dbReference>
<keyword evidence="1" id="KW-1188">Viral release from host cell</keyword>
<dbReference type="Pfam" id="PF03592">
    <property type="entry name" value="Terminase_2"/>
    <property type="match status" value="1"/>
</dbReference>